<dbReference type="SMART" id="SM00530">
    <property type="entry name" value="HTH_XRE"/>
    <property type="match status" value="1"/>
</dbReference>
<protein>
    <recommendedName>
        <fullName evidence="4">HTH cro/C1-type domain-containing protein</fullName>
    </recommendedName>
</protein>
<keyword evidence="1" id="KW-0805">Transcription regulation</keyword>
<dbReference type="CDD" id="cd00093">
    <property type="entry name" value="HTH_XRE"/>
    <property type="match status" value="1"/>
</dbReference>
<comment type="caution">
    <text evidence="5">The sequence shown here is derived from an EMBL/GenBank/DDBJ whole genome shotgun (WGS) entry which is preliminary data.</text>
</comment>
<dbReference type="FunFam" id="1.10.260.40:FF:000015">
    <property type="entry name" value="Endothelial differentiation-related factor 1"/>
    <property type="match status" value="1"/>
</dbReference>
<dbReference type="InterPro" id="IPR001387">
    <property type="entry name" value="Cro/C1-type_HTH"/>
</dbReference>
<dbReference type="PROSITE" id="PS50943">
    <property type="entry name" value="HTH_CROC1"/>
    <property type="match status" value="1"/>
</dbReference>
<proteinExistence type="predicted"/>
<accession>A0A9J6C7G1</accession>
<dbReference type="GO" id="GO:0005634">
    <property type="term" value="C:nucleus"/>
    <property type="evidence" value="ECO:0007669"/>
    <property type="project" value="TreeGrafter"/>
</dbReference>
<evidence type="ECO:0000256" key="1">
    <source>
        <dbReference type="ARBA" id="ARBA00023015"/>
    </source>
</evidence>
<evidence type="ECO:0000256" key="2">
    <source>
        <dbReference type="ARBA" id="ARBA00023125"/>
    </source>
</evidence>
<dbReference type="Proteomes" id="UP001107558">
    <property type="component" value="Chromosome 2"/>
</dbReference>
<dbReference type="PANTHER" id="PTHR10245">
    <property type="entry name" value="ENDOTHELIAL DIFFERENTIATION-RELATED FACTOR 1 MULTIPROTEIN BRIDGING FACTOR 1"/>
    <property type="match status" value="1"/>
</dbReference>
<dbReference type="InterPro" id="IPR013729">
    <property type="entry name" value="MBF1_N"/>
</dbReference>
<dbReference type="Pfam" id="PF08523">
    <property type="entry name" value="MBF1"/>
    <property type="match status" value="1"/>
</dbReference>
<evidence type="ECO:0000256" key="3">
    <source>
        <dbReference type="ARBA" id="ARBA00023163"/>
    </source>
</evidence>
<dbReference type="Pfam" id="PF01381">
    <property type="entry name" value="HTH_3"/>
    <property type="match status" value="1"/>
</dbReference>
<sequence length="146" mass="16196">MSDWDTVTVLKKKPLKAAQMKTESAVNQARRQGLDVETHSKYNAGTNKQHAPTKNTAKLDRETEELKHKSIDNNVARVIQQGRQAKGLSQKDLATKINEKQQIVTDYEAGRGIPNNIILGKMERVLGIKLRGKDIGQPLAPSSAKK</sequence>
<keyword evidence="2" id="KW-0238">DNA-binding</keyword>
<evidence type="ECO:0000259" key="4">
    <source>
        <dbReference type="PROSITE" id="PS50943"/>
    </source>
</evidence>
<dbReference type="InterPro" id="IPR010982">
    <property type="entry name" value="Lambda_DNA-bd_dom_sf"/>
</dbReference>
<evidence type="ECO:0000313" key="5">
    <source>
        <dbReference type="EMBL" id="KAG5678001.1"/>
    </source>
</evidence>
<keyword evidence="3" id="KW-0804">Transcription</keyword>
<name>A0A9J6C7G1_POLVA</name>
<dbReference type="GO" id="GO:0003677">
    <property type="term" value="F:DNA binding"/>
    <property type="evidence" value="ECO:0007669"/>
    <property type="project" value="UniProtKB-KW"/>
</dbReference>
<dbReference type="PANTHER" id="PTHR10245:SF15">
    <property type="entry name" value="ENDOTHELIAL DIFFERENTIATION-RELATED FACTOR 1"/>
    <property type="match status" value="1"/>
</dbReference>
<dbReference type="OrthoDB" id="10253401at2759"/>
<gene>
    <name evidence="5" type="ORF">PVAND_007712</name>
</gene>
<dbReference type="EMBL" id="JADBJN010000002">
    <property type="protein sequence ID" value="KAG5678001.1"/>
    <property type="molecule type" value="Genomic_DNA"/>
</dbReference>
<dbReference type="Gene3D" id="1.10.260.40">
    <property type="entry name" value="lambda repressor-like DNA-binding domains"/>
    <property type="match status" value="1"/>
</dbReference>
<reference evidence="5" key="1">
    <citation type="submission" date="2021-03" db="EMBL/GenBank/DDBJ databases">
        <title>Chromosome level genome of the anhydrobiotic midge Polypedilum vanderplanki.</title>
        <authorList>
            <person name="Yoshida Y."/>
            <person name="Kikawada T."/>
            <person name="Gusev O."/>
        </authorList>
    </citation>
    <scope>NUCLEOTIDE SEQUENCE</scope>
    <source>
        <strain evidence="5">NIAS01</strain>
        <tissue evidence="5">Whole body or cell culture</tissue>
    </source>
</reference>
<keyword evidence="6" id="KW-1185">Reference proteome</keyword>
<evidence type="ECO:0000313" key="6">
    <source>
        <dbReference type="Proteomes" id="UP001107558"/>
    </source>
</evidence>
<organism evidence="5 6">
    <name type="scientific">Polypedilum vanderplanki</name>
    <name type="common">Sleeping chironomid midge</name>
    <dbReference type="NCBI Taxonomy" id="319348"/>
    <lineage>
        <taxon>Eukaryota</taxon>
        <taxon>Metazoa</taxon>
        <taxon>Ecdysozoa</taxon>
        <taxon>Arthropoda</taxon>
        <taxon>Hexapoda</taxon>
        <taxon>Insecta</taxon>
        <taxon>Pterygota</taxon>
        <taxon>Neoptera</taxon>
        <taxon>Endopterygota</taxon>
        <taxon>Diptera</taxon>
        <taxon>Nematocera</taxon>
        <taxon>Chironomoidea</taxon>
        <taxon>Chironomidae</taxon>
        <taxon>Chironominae</taxon>
        <taxon>Polypedilum</taxon>
        <taxon>Polypedilum</taxon>
    </lineage>
</organism>
<feature type="domain" description="HTH cro/C1-type" evidence="4">
    <location>
        <begin position="79"/>
        <end position="133"/>
    </location>
</feature>
<dbReference type="GO" id="GO:0006357">
    <property type="term" value="P:regulation of transcription by RNA polymerase II"/>
    <property type="evidence" value="ECO:0007669"/>
    <property type="project" value="UniProtKB-ARBA"/>
</dbReference>
<dbReference type="SUPFAM" id="SSF47413">
    <property type="entry name" value="lambda repressor-like DNA-binding domains"/>
    <property type="match status" value="1"/>
</dbReference>
<dbReference type="AlphaFoldDB" id="A0A9J6C7G1"/>